<dbReference type="GO" id="GO:0005576">
    <property type="term" value="C:extracellular region"/>
    <property type="evidence" value="ECO:0007669"/>
    <property type="project" value="UniProtKB-SubCell"/>
</dbReference>
<keyword evidence="5" id="KW-1185">Reference proteome</keyword>
<dbReference type="GO" id="GO:0016810">
    <property type="term" value="F:hydrolase activity, acting on carbon-nitrogen (but not peptide) bonds"/>
    <property type="evidence" value="ECO:0007669"/>
    <property type="project" value="InterPro"/>
</dbReference>
<dbReference type="PANTHER" id="PTHR34216:SF3">
    <property type="entry name" value="POLY-BETA-1,6-N-ACETYL-D-GLUCOSAMINE N-DEACETYLASE"/>
    <property type="match status" value="1"/>
</dbReference>
<comment type="subcellular location">
    <subcellularLocation>
        <location evidence="1">Secreted</location>
    </subcellularLocation>
</comment>
<feature type="domain" description="NodB homology" evidence="3">
    <location>
        <begin position="64"/>
        <end position="324"/>
    </location>
</feature>
<dbReference type="EMBL" id="JFFR01000018">
    <property type="protein sequence ID" value="KDN28633.1"/>
    <property type="molecule type" value="Genomic_DNA"/>
</dbReference>
<evidence type="ECO:0000259" key="3">
    <source>
        <dbReference type="PROSITE" id="PS51677"/>
    </source>
</evidence>
<dbReference type="PANTHER" id="PTHR34216">
    <property type="match status" value="1"/>
</dbReference>
<dbReference type="STRING" id="212667.VFDL14_15570"/>
<dbReference type="Proteomes" id="UP000027219">
    <property type="component" value="Unassembled WGS sequence"/>
</dbReference>
<comment type="caution">
    <text evidence="4">The sequence shown here is derived from an EMBL/GenBank/DDBJ whole genome shotgun (WGS) entry which is preliminary data.</text>
</comment>
<keyword evidence="2" id="KW-0732">Signal</keyword>
<evidence type="ECO:0000313" key="5">
    <source>
        <dbReference type="Proteomes" id="UP000027219"/>
    </source>
</evidence>
<dbReference type="InterPro" id="IPR002509">
    <property type="entry name" value="NODB_dom"/>
</dbReference>
<dbReference type="SUPFAM" id="SSF88713">
    <property type="entry name" value="Glycoside hydrolase/deacetylase"/>
    <property type="match status" value="1"/>
</dbReference>
<evidence type="ECO:0000256" key="1">
    <source>
        <dbReference type="ARBA" id="ARBA00004613"/>
    </source>
</evidence>
<evidence type="ECO:0000313" key="4">
    <source>
        <dbReference type="EMBL" id="KDN28633.1"/>
    </source>
</evidence>
<proteinExistence type="predicted"/>
<dbReference type="InterPro" id="IPR011330">
    <property type="entry name" value="Glyco_hydro/deAcase_b/a-brl"/>
</dbReference>
<organism evidence="4 5">
    <name type="scientific">Vibrio fortis</name>
    <dbReference type="NCBI Taxonomy" id="212667"/>
    <lineage>
        <taxon>Bacteria</taxon>
        <taxon>Pseudomonadati</taxon>
        <taxon>Pseudomonadota</taxon>
        <taxon>Gammaproteobacteria</taxon>
        <taxon>Vibrionales</taxon>
        <taxon>Vibrionaceae</taxon>
        <taxon>Vibrio</taxon>
    </lineage>
</organism>
<accession>A0A066UWL2</accession>
<dbReference type="InterPro" id="IPR051398">
    <property type="entry name" value="Polysacch_Deacetylase"/>
</dbReference>
<name>A0A066UWL2_9VIBR</name>
<gene>
    <name evidence="4" type="ORF">VFDL14_15570</name>
</gene>
<dbReference type="AlphaFoldDB" id="A0A066UWL2"/>
<dbReference type="GO" id="GO:0005975">
    <property type="term" value="P:carbohydrate metabolic process"/>
    <property type="evidence" value="ECO:0007669"/>
    <property type="project" value="InterPro"/>
</dbReference>
<dbReference type="Gene3D" id="3.20.20.370">
    <property type="entry name" value="Glycoside hydrolase/deacetylase"/>
    <property type="match status" value="1"/>
</dbReference>
<evidence type="ECO:0000256" key="2">
    <source>
        <dbReference type="ARBA" id="ARBA00022729"/>
    </source>
</evidence>
<sequence>MSQPLTVVMYHYVRRIAESRYPEIKGLELELFVEQLEFFAKHYNVVTMEQVLAAKYHNQALPEKALLLTFDDAYSEHFTHVYPILKKMGMQGSFYVPAKTVLEHKVLDVNKIHFILASTSDIQQLVGSLKIEVERYTSDYGLKSFDEYYAEFAVANRFDCQDVIFVKRMLQHVLPEELRNIISDKLFAQYVGMDEAAFCRELYMDKYQLEQLVRDGMHVGCHGYDHYWWNKLDEKSLEIELTRSKEFLASLGCDMQNWTACYPYGSSSEEVVVELEKQGCKVAFTTEVRVADLALDGPLLLPRLDTNDLPKDNKASVNHWYESA</sequence>
<protein>
    <submittedName>
        <fullName evidence="4">Polysaccharide deacetylase</fullName>
    </submittedName>
</protein>
<dbReference type="RefSeq" id="WP_032551175.1">
    <property type="nucleotide sequence ID" value="NZ_JFFR01000018.1"/>
</dbReference>
<dbReference type="Pfam" id="PF01522">
    <property type="entry name" value="Polysacc_deac_1"/>
    <property type="match status" value="2"/>
</dbReference>
<dbReference type="CDD" id="cd10971">
    <property type="entry name" value="CE4_DAC_u2_5s"/>
    <property type="match status" value="1"/>
</dbReference>
<reference evidence="4 5" key="1">
    <citation type="submission" date="2014-02" db="EMBL/GenBank/DDBJ databases">
        <title>Vibrio fortis Dalian14 Genome Sequencing.</title>
        <authorList>
            <person name="Wang Y."/>
            <person name="Song L."/>
            <person name="Liu G."/>
            <person name="Ding J."/>
        </authorList>
    </citation>
    <scope>NUCLEOTIDE SEQUENCE [LARGE SCALE GENOMIC DNA]</scope>
    <source>
        <strain evidence="4 5">Dalian14</strain>
    </source>
</reference>
<dbReference type="OrthoDB" id="9814639at2"/>
<dbReference type="PROSITE" id="PS51677">
    <property type="entry name" value="NODB"/>
    <property type="match status" value="1"/>
</dbReference>